<reference evidence="2 3" key="1">
    <citation type="submission" date="2024-01" db="EMBL/GenBank/DDBJ databases">
        <title>Genome assemblies of Stephania.</title>
        <authorList>
            <person name="Yang L."/>
        </authorList>
    </citation>
    <scope>NUCLEOTIDE SEQUENCE [LARGE SCALE GENOMIC DNA]</scope>
    <source>
        <strain evidence="2">QJT</strain>
        <tissue evidence="2">Leaf</tissue>
    </source>
</reference>
<accession>A0AAP0II77</accession>
<dbReference type="Proteomes" id="UP001417504">
    <property type="component" value="Unassembled WGS sequence"/>
</dbReference>
<dbReference type="InterPro" id="IPR038741">
    <property type="entry name" value="AP5B1"/>
</dbReference>
<name>A0AAP0II77_9MAGN</name>
<dbReference type="InterPro" id="IPR048979">
    <property type="entry name" value="AP5B1_middle"/>
</dbReference>
<sequence length="1161" mass="129482">MEKPPLKQISIQEWELMIEDFQSGLPSRIHRWVSLYPPSNLSLLDLILSSILRKDFPIKLNLIVFLEEFWPILVPQSDPQLGLSRVLEALRAVVQAPVVDAASAAYSVKEQMMVSVSSIFIVVVVDDLMMNELEMKNGFLLQFEGLVELLLTVINRPNHGVDRGTRGVACECLRELERAWPCLLSDVAGHLWGLCLSERTHAAQSYALLLTELVHDMVVVGKMGGLSFGTNVPLVPFNVPQMVLGVSSSGRDGLSSNSKELRRVMAFLLECPQILTPCGMMEFMPMIIRIAMEIELQASLLKVQFSGLLYSYDPMLCHVVLMLYSNFPDAFEGQEGEIARRLMLISKEGQQHLVFRLLALHWLRGFIGVCSSKGEGVKKQSVVSNALSFYPSVFDPLALKAMKLDLLAYCSISLDRSRLERTGSFKGEVMEAGALVVKIFEDGIVSVSAFKWLPSWSTETLVAFRAFRKFLIGGSSHSATNDMTIGALMESVIFHTLQRMLVELLVEFRRLVPVTVSFIDRLLGCHSHCQLGERLLQTFDEHLLSKITMGYGLTSYFPVFDKIAESDTIPPRGLLELLNKFVFFLVKNHGPDTGLKSWSQGNKVLGICRTMLMHHPSSRVFLVLSRLLAFTCLYFPDLEIRDNARIYLRMLICIPGKKLKHILGLEELLPGISPSPHISSFDLKKSRNISSYTHLERVIPLLVKQSWSLSLSTFGFGSGQPGYIESIRDNESVVGKGSDVEDCADVTKVPGTDRIDSHKEPLRVMDSKVAEILGILRQHFSCIPDFRHLPGIKIHIPCHLRFEAEPFNRVWGGDLPANDLKGVDDLPALYATVLSFSSSAPYGSIPSSHIAFLLGEPPKRASSVGIEGSLEIVPTGNVSEEQQESFRELVVIELEPREPMPGLIDVTVEANAENGQIIRGQLQNITVGIEDMFLKARAPSDILEESLPGYYADLFSALWEACGSSSNTGREAFPLRGGKGVAAINGTQSVKLLEISADSLIDAVERHLTPFVVSVAGESLVDKVKYSGIIRDAVWKDGMNSPTRDKSTVAEFIVGPLQLNYLDDNEDDRENHYDSRKRNMGLFLILIFLPPRFHLLFQMEELIPSFFCDISEFPYIKTYLFMPIINAAGECYTVAGFPSPNLLDFHVVEVRWNDVVHTVDE</sequence>
<feature type="domain" description="AP5B1 middle" evidence="1">
    <location>
        <begin position="258"/>
        <end position="659"/>
    </location>
</feature>
<keyword evidence="3" id="KW-1185">Reference proteome</keyword>
<gene>
    <name evidence="2" type="ORF">Sjap_014552</name>
</gene>
<dbReference type="GO" id="GO:0030119">
    <property type="term" value="C:AP-type membrane coat adaptor complex"/>
    <property type="evidence" value="ECO:0007669"/>
    <property type="project" value="TreeGrafter"/>
</dbReference>
<dbReference type="EMBL" id="JBBNAE010000006">
    <property type="protein sequence ID" value="KAK9115605.1"/>
    <property type="molecule type" value="Genomic_DNA"/>
</dbReference>
<evidence type="ECO:0000313" key="3">
    <source>
        <dbReference type="Proteomes" id="UP001417504"/>
    </source>
</evidence>
<proteinExistence type="predicted"/>
<dbReference type="AlphaFoldDB" id="A0AAP0II77"/>
<evidence type="ECO:0000313" key="2">
    <source>
        <dbReference type="EMBL" id="KAK9115605.1"/>
    </source>
</evidence>
<dbReference type="Pfam" id="PF21588">
    <property type="entry name" value="AP5B1_middle"/>
    <property type="match status" value="1"/>
</dbReference>
<dbReference type="PANTHER" id="PTHR34033:SF1">
    <property type="entry name" value="AP-5 COMPLEX SUBUNIT BETA-1"/>
    <property type="match status" value="1"/>
</dbReference>
<dbReference type="GO" id="GO:0016197">
    <property type="term" value="P:endosomal transport"/>
    <property type="evidence" value="ECO:0007669"/>
    <property type="project" value="InterPro"/>
</dbReference>
<protein>
    <recommendedName>
        <fullName evidence="1">AP5B1 middle domain-containing protein</fullName>
    </recommendedName>
</protein>
<organism evidence="2 3">
    <name type="scientific">Stephania japonica</name>
    <dbReference type="NCBI Taxonomy" id="461633"/>
    <lineage>
        <taxon>Eukaryota</taxon>
        <taxon>Viridiplantae</taxon>
        <taxon>Streptophyta</taxon>
        <taxon>Embryophyta</taxon>
        <taxon>Tracheophyta</taxon>
        <taxon>Spermatophyta</taxon>
        <taxon>Magnoliopsida</taxon>
        <taxon>Ranunculales</taxon>
        <taxon>Menispermaceae</taxon>
        <taxon>Menispermoideae</taxon>
        <taxon>Cissampelideae</taxon>
        <taxon>Stephania</taxon>
    </lineage>
</organism>
<evidence type="ECO:0000259" key="1">
    <source>
        <dbReference type="Pfam" id="PF21588"/>
    </source>
</evidence>
<comment type="caution">
    <text evidence="2">The sequence shown here is derived from an EMBL/GenBank/DDBJ whole genome shotgun (WGS) entry which is preliminary data.</text>
</comment>
<dbReference type="PANTHER" id="PTHR34033">
    <property type="entry name" value="AP-5 COMPLEX SUBUNIT BETA-1"/>
    <property type="match status" value="1"/>
</dbReference>